<dbReference type="Proteomes" id="UP001500456">
    <property type="component" value="Unassembled WGS sequence"/>
</dbReference>
<evidence type="ECO:0000313" key="5">
    <source>
        <dbReference type="Proteomes" id="UP001500456"/>
    </source>
</evidence>
<organism evidence="4 5">
    <name type="scientific">Streptomyces plumbiresistens</name>
    <dbReference type="NCBI Taxonomy" id="511811"/>
    <lineage>
        <taxon>Bacteria</taxon>
        <taxon>Bacillati</taxon>
        <taxon>Actinomycetota</taxon>
        <taxon>Actinomycetes</taxon>
        <taxon>Kitasatosporales</taxon>
        <taxon>Streptomycetaceae</taxon>
        <taxon>Streptomyces</taxon>
    </lineage>
</organism>
<sequence>MRVPVVRHGTRRRRALVRRLLWTGGETLVTVGVVLLLFVVHQVWWTNREAREGAEREVRALEREWDDSGAERDAEPAPSPTAMEPTAMEPTAIEPRTTDPSASPERPAGADSPRSGSPRPDWSRAYAILTIPRLDLRVPVAEGTSKGGVLNKGYAGHYTGTQQPGQAGNFALAGHRNTHGEPFRYINRLRPKDTIEVETRSAVYTYAVDATLPQTSAGDGGVIRPVPRSAVRPAHGYTDPGYYLTLTTCTPEYTSKYRLVVWGKLISMRPR</sequence>
<comment type="caution">
    <text evidence="4">The sequence shown here is derived from an EMBL/GenBank/DDBJ whole genome shotgun (WGS) entry which is preliminary data.</text>
</comment>
<accession>A0ABP7T0A1</accession>
<dbReference type="NCBIfam" id="TIGR01076">
    <property type="entry name" value="sortase_fam"/>
    <property type="match status" value="1"/>
</dbReference>
<keyword evidence="5" id="KW-1185">Reference proteome</keyword>
<proteinExistence type="predicted"/>
<dbReference type="InterPro" id="IPR023365">
    <property type="entry name" value="Sortase_dom-sf"/>
</dbReference>
<dbReference type="CDD" id="cd05830">
    <property type="entry name" value="Sortase_E"/>
    <property type="match status" value="1"/>
</dbReference>
<dbReference type="InterPro" id="IPR005754">
    <property type="entry name" value="Sortase"/>
</dbReference>
<protein>
    <recommendedName>
        <fullName evidence="6">Class E sortase</fullName>
    </recommendedName>
</protein>
<dbReference type="InterPro" id="IPR042003">
    <property type="entry name" value="Sortase_E"/>
</dbReference>
<dbReference type="NCBIfam" id="NF033747">
    <property type="entry name" value="class_E_sortase"/>
    <property type="match status" value="1"/>
</dbReference>
<keyword evidence="3" id="KW-0472">Membrane</keyword>
<dbReference type="RefSeq" id="WP_345569353.1">
    <property type="nucleotide sequence ID" value="NZ_BAAAZX010000028.1"/>
</dbReference>
<gene>
    <name evidence="4" type="ORF">GCM10022232_73800</name>
</gene>
<evidence type="ECO:0000256" key="2">
    <source>
        <dbReference type="SAM" id="MobiDB-lite"/>
    </source>
</evidence>
<evidence type="ECO:0000256" key="1">
    <source>
        <dbReference type="ARBA" id="ARBA00022801"/>
    </source>
</evidence>
<name>A0ABP7T0A1_9ACTN</name>
<dbReference type="Pfam" id="PF04203">
    <property type="entry name" value="Sortase"/>
    <property type="match status" value="1"/>
</dbReference>
<dbReference type="Gene3D" id="2.40.260.10">
    <property type="entry name" value="Sortase"/>
    <property type="match status" value="1"/>
</dbReference>
<keyword evidence="3" id="KW-0812">Transmembrane</keyword>
<feature type="transmembrane region" description="Helical" evidence="3">
    <location>
        <begin position="20"/>
        <end position="45"/>
    </location>
</feature>
<evidence type="ECO:0008006" key="6">
    <source>
        <dbReference type="Google" id="ProtNLM"/>
    </source>
</evidence>
<keyword evidence="1" id="KW-0378">Hydrolase</keyword>
<reference evidence="5" key="1">
    <citation type="journal article" date="2019" name="Int. J. Syst. Evol. Microbiol.">
        <title>The Global Catalogue of Microorganisms (GCM) 10K type strain sequencing project: providing services to taxonomists for standard genome sequencing and annotation.</title>
        <authorList>
            <consortium name="The Broad Institute Genomics Platform"/>
            <consortium name="The Broad Institute Genome Sequencing Center for Infectious Disease"/>
            <person name="Wu L."/>
            <person name="Ma J."/>
        </authorList>
    </citation>
    <scope>NUCLEOTIDE SEQUENCE [LARGE SCALE GENOMIC DNA]</scope>
    <source>
        <strain evidence="5">JCM 16924</strain>
    </source>
</reference>
<evidence type="ECO:0000256" key="3">
    <source>
        <dbReference type="SAM" id="Phobius"/>
    </source>
</evidence>
<dbReference type="InterPro" id="IPR053465">
    <property type="entry name" value="Sortase_Class_E"/>
</dbReference>
<feature type="region of interest" description="Disordered" evidence="2">
    <location>
        <begin position="61"/>
        <end position="121"/>
    </location>
</feature>
<keyword evidence="3" id="KW-1133">Transmembrane helix</keyword>
<dbReference type="SUPFAM" id="SSF63817">
    <property type="entry name" value="Sortase"/>
    <property type="match status" value="1"/>
</dbReference>
<evidence type="ECO:0000313" key="4">
    <source>
        <dbReference type="EMBL" id="GAA4019035.1"/>
    </source>
</evidence>
<dbReference type="EMBL" id="BAAAZX010000028">
    <property type="protein sequence ID" value="GAA4019035.1"/>
    <property type="molecule type" value="Genomic_DNA"/>
</dbReference>